<dbReference type="Pfam" id="PF01832">
    <property type="entry name" value="Glucosaminidase"/>
    <property type="match status" value="1"/>
</dbReference>
<sequence>MRKTPLQIGLRILFLVCVLVALIYPFLQREPEYGVPVPEEMSHPIPDFADIENIPAKKQAFFDYLRPAVKYHNQIILKERALLQALQQKVASNESLSKVQKRKLAKIARKYGLDEAPRDSRDFSRLLRRVDIVPLELVLAQAANESAWGTSRFARKGYNFFGMWCFRRGCGFVPSARDDDAAHEVAKFRDLSHAVSAYLRNINTHYAYSELRGIRATLRNNQQQIAAEPLAQGLMSYSERGQDYIDELLEMIRFNRKYIGA</sequence>
<keyword evidence="4" id="KW-1185">Reference proteome</keyword>
<dbReference type="InterPro" id="IPR053195">
    <property type="entry name" value="Bax-like"/>
</dbReference>
<reference evidence="3 4" key="1">
    <citation type="submission" date="2015-12" db="EMBL/GenBank/DDBJ databases">
        <title>Complete genome of Lacimicrobium alkaliphilum KCTC 32984.</title>
        <authorList>
            <person name="Kim S.-G."/>
            <person name="Lee Y.-J."/>
        </authorList>
    </citation>
    <scope>NUCLEOTIDE SEQUENCE [LARGE SCALE GENOMIC DNA]</scope>
    <source>
        <strain evidence="3 4">YelD216</strain>
    </source>
</reference>
<dbReference type="Proteomes" id="UP000068447">
    <property type="component" value="Chromosome"/>
</dbReference>
<dbReference type="PANTHER" id="PTHR40572:SF1">
    <property type="entry name" value="PROTEIN BAX"/>
    <property type="match status" value="1"/>
</dbReference>
<dbReference type="PANTHER" id="PTHR40572">
    <property type="entry name" value="PROTEIN BAX"/>
    <property type="match status" value="1"/>
</dbReference>
<dbReference type="GO" id="GO:0004040">
    <property type="term" value="F:amidase activity"/>
    <property type="evidence" value="ECO:0007669"/>
    <property type="project" value="InterPro"/>
</dbReference>
<proteinExistence type="predicted"/>
<protein>
    <submittedName>
        <fullName evidence="3">Mannosyl-glycoprotein endo-beta-N-acetylglucosamidase</fullName>
    </submittedName>
</protein>
<dbReference type="AlphaFoldDB" id="A0A0U2QM60"/>
<feature type="domain" description="Mannosyl-glycoprotein endo-beta-N-acetylglucosamidase-like" evidence="2">
    <location>
        <begin position="113"/>
        <end position="245"/>
    </location>
</feature>
<name>A0A0U2QM60_9ALTE</name>
<accession>A0A0U2QM60</accession>
<dbReference type="SMART" id="SM00047">
    <property type="entry name" value="LYZ2"/>
    <property type="match status" value="1"/>
</dbReference>
<evidence type="ECO:0000313" key="3">
    <source>
        <dbReference type="EMBL" id="ALS98507.1"/>
    </source>
</evidence>
<dbReference type="EMBL" id="CP013650">
    <property type="protein sequence ID" value="ALS98507.1"/>
    <property type="molecule type" value="Genomic_DNA"/>
</dbReference>
<gene>
    <name evidence="3" type="ORF">AT746_09700</name>
</gene>
<keyword evidence="1" id="KW-0472">Membrane</keyword>
<dbReference type="Gene3D" id="1.10.530.10">
    <property type="match status" value="1"/>
</dbReference>
<dbReference type="KEGG" id="lal:AT746_09700"/>
<feature type="transmembrane region" description="Helical" evidence="1">
    <location>
        <begin position="9"/>
        <end position="27"/>
    </location>
</feature>
<keyword evidence="1" id="KW-1133">Transmembrane helix</keyword>
<evidence type="ECO:0000259" key="2">
    <source>
        <dbReference type="SMART" id="SM00047"/>
    </source>
</evidence>
<dbReference type="InterPro" id="IPR002901">
    <property type="entry name" value="MGlyc_endo_b_GlcNAc-like_dom"/>
</dbReference>
<dbReference type="STRING" id="1526571.AT746_09700"/>
<dbReference type="OrthoDB" id="9788155at2"/>
<evidence type="ECO:0000313" key="4">
    <source>
        <dbReference type="Proteomes" id="UP000068447"/>
    </source>
</evidence>
<evidence type="ECO:0000256" key="1">
    <source>
        <dbReference type="SAM" id="Phobius"/>
    </source>
</evidence>
<keyword evidence="1" id="KW-0812">Transmembrane</keyword>
<organism evidence="3 4">
    <name type="scientific">Lacimicrobium alkaliphilum</name>
    <dbReference type="NCBI Taxonomy" id="1526571"/>
    <lineage>
        <taxon>Bacteria</taxon>
        <taxon>Pseudomonadati</taxon>
        <taxon>Pseudomonadota</taxon>
        <taxon>Gammaproteobacteria</taxon>
        <taxon>Alteromonadales</taxon>
        <taxon>Alteromonadaceae</taxon>
        <taxon>Lacimicrobium</taxon>
    </lineage>
</organism>